<feature type="domain" description="AAA" evidence="9">
    <location>
        <begin position="35"/>
        <end position="172"/>
    </location>
</feature>
<dbReference type="PANTHER" id="PTHR32309:SF13">
    <property type="entry name" value="FERRIC ENTEROBACTIN TRANSPORT PROTEIN FEPE"/>
    <property type="match status" value="1"/>
</dbReference>
<dbReference type="CDD" id="cd05387">
    <property type="entry name" value="BY-kinase"/>
    <property type="match status" value="1"/>
</dbReference>
<evidence type="ECO:0000259" key="9">
    <source>
        <dbReference type="Pfam" id="PF13614"/>
    </source>
</evidence>
<comment type="similarity">
    <text evidence="1">Belongs to the CpsD/CapB family.</text>
</comment>
<name>A0A6V8SJP2_9CLOT</name>
<evidence type="ECO:0000256" key="1">
    <source>
        <dbReference type="ARBA" id="ARBA00007316"/>
    </source>
</evidence>
<keyword evidence="5 10" id="KW-0418">Kinase</keyword>
<evidence type="ECO:0000256" key="6">
    <source>
        <dbReference type="ARBA" id="ARBA00022840"/>
    </source>
</evidence>
<dbReference type="PANTHER" id="PTHR32309">
    <property type="entry name" value="TYROSINE-PROTEIN KINASE"/>
    <property type="match status" value="1"/>
</dbReference>
<dbReference type="EC" id="2.7.10.2" evidence="2"/>
<dbReference type="NCBIfam" id="TIGR01007">
    <property type="entry name" value="eps_fam"/>
    <property type="match status" value="1"/>
</dbReference>
<dbReference type="InterPro" id="IPR050445">
    <property type="entry name" value="Bact_polysacc_biosynth/exp"/>
</dbReference>
<organism evidence="10 11">
    <name type="scientific">Clostridium fungisolvens</name>
    <dbReference type="NCBI Taxonomy" id="1604897"/>
    <lineage>
        <taxon>Bacteria</taxon>
        <taxon>Bacillati</taxon>
        <taxon>Bacillota</taxon>
        <taxon>Clostridia</taxon>
        <taxon>Eubacteriales</taxon>
        <taxon>Clostridiaceae</taxon>
        <taxon>Clostridium</taxon>
    </lineage>
</organism>
<dbReference type="EMBL" id="BLZR01000001">
    <property type="protein sequence ID" value="GFP76755.1"/>
    <property type="molecule type" value="Genomic_DNA"/>
</dbReference>
<evidence type="ECO:0000256" key="4">
    <source>
        <dbReference type="ARBA" id="ARBA00022741"/>
    </source>
</evidence>
<dbReference type="RefSeq" id="WP_183278165.1">
    <property type="nucleotide sequence ID" value="NZ_BLZR01000001.1"/>
</dbReference>
<evidence type="ECO:0000256" key="8">
    <source>
        <dbReference type="ARBA" id="ARBA00051245"/>
    </source>
</evidence>
<sequence length="226" mass="24930">MDKNLISLVNNKSRGAEAFRTLRTNIQYSSLDEEMRVIVVTSSSPSEGKSTVISNLATSMSQAGKKVLLIDCDFRRPTIHKKFGIPNSKGLANIIIGENKIEECLKATEIKNLYILTCGTLPPNPSELLGSKSMTKYLNEFKEIFDIVLIDAPPVLAVTDAQILSVNADGTLLVASYGKTEKKAIAKSKEMLDKVGGKLVGVVLNMVPTKANEYYYSKYYGYYEKE</sequence>
<dbReference type="GO" id="GO:0042802">
    <property type="term" value="F:identical protein binding"/>
    <property type="evidence" value="ECO:0007669"/>
    <property type="project" value="UniProtKB-ARBA"/>
</dbReference>
<dbReference type="FunFam" id="3.40.50.300:FF:000527">
    <property type="entry name" value="Tyrosine-protein kinase etk"/>
    <property type="match status" value="1"/>
</dbReference>
<accession>A0A6V8SJP2</accession>
<keyword evidence="6" id="KW-0067">ATP-binding</keyword>
<evidence type="ECO:0000256" key="2">
    <source>
        <dbReference type="ARBA" id="ARBA00011903"/>
    </source>
</evidence>
<dbReference type="Gene3D" id="3.40.50.300">
    <property type="entry name" value="P-loop containing nucleotide triphosphate hydrolases"/>
    <property type="match status" value="1"/>
</dbReference>
<dbReference type="InterPro" id="IPR027417">
    <property type="entry name" value="P-loop_NTPase"/>
</dbReference>
<gene>
    <name evidence="10" type="ORF">bsdtw1_02859</name>
</gene>
<evidence type="ECO:0000313" key="10">
    <source>
        <dbReference type="EMBL" id="GFP76755.1"/>
    </source>
</evidence>
<dbReference type="GO" id="GO:0005524">
    <property type="term" value="F:ATP binding"/>
    <property type="evidence" value="ECO:0007669"/>
    <property type="project" value="UniProtKB-KW"/>
</dbReference>
<dbReference type="AlphaFoldDB" id="A0A6V8SJP2"/>
<dbReference type="Proteomes" id="UP000580568">
    <property type="component" value="Unassembled WGS sequence"/>
</dbReference>
<dbReference type="InterPro" id="IPR025669">
    <property type="entry name" value="AAA_dom"/>
</dbReference>
<evidence type="ECO:0000256" key="3">
    <source>
        <dbReference type="ARBA" id="ARBA00022679"/>
    </source>
</evidence>
<evidence type="ECO:0000313" key="11">
    <source>
        <dbReference type="Proteomes" id="UP000580568"/>
    </source>
</evidence>
<dbReference type="GO" id="GO:0005886">
    <property type="term" value="C:plasma membrane"/>
    <property type="evidence" value="ECO:0007669"/>
    <property type="project" value="UniProtKB-ARBA"/>
</dbReference>
<comment type="caution">
    <text evidence="10">The sequence shown here is derived from an EMBL/GenBank/DDBJ whole genome shotgun (WGS) entry which is preliminary data.</text>
</comment>
<keyword evidence="4" id="KW-0547">Nucleotide-binding</keyword>
<reference evidence="10 11" key="1">
    <citation type="submission" date="2020-07" db="EMBL/GenBank/DDBJ databases">
        <title>A new beta-1,3-glucan-decomposing anaerobic bacterium isolated from anoxic soil subjected to biological soil disinfestation.</title>
        <authorList>
            <person name="Ueki A."/>
            <person name="Tonouchi A."/>
        </authorList>
    </citation>
    <scope>NUCLEOTIDE SEQUENCE [LARGE SCALE GENOMIC DNA]</scope>
    <source>
        <strain evidence="10 11">TW1</strain>
    </source>
</reference>
<dbReference type="SUPFAM" id="SSF52540">
    <property type="entry name" value="P-loop containing nucleoside triphosphate hydrolases"/>
    <property type="match status" value="1"/>
</dbReference>
<keyword evidence="3" id="KW-0808">Transferase</keyword>
<dbReference type="InterPro" id="IPR005702">
    <property type="entry name" value="Wzc-like_C"/>
</dbReference>
<dbReference type="GO" id="GO:0004715">
    <property type="term" value="F:non-membrane spanning protein tyrosine kinase activity"/>
    <property type="evidence" value="ECO:0007669"/>
    <property type="project" value="UniProtKB-EC"/>
</dbReference>
<keyword evidence="11" id="KW-1185">Reference proteome</keyword>
<keyword evidence="7" id="KW-0829">Tyrosine-protein kinase</keyword>
<dbReference type="Pfam" id="PF13614">
    <property type="entry name" value="AAA_31"/>
    <property type="match status" value="1"/>
</dbReference>
<evidence type="ECO:0000256" key="5">
    <source>
        <dbReference type="ARBA" id="ARBA00022777"/>
    </source>
</evidence>
<comment type="catalytic activity">
    <reaction evidence="8">
        <text>L-tyrosyl-[protein] + ATP = O-phospho-L-tyrosyl-[protein] + ADP + H(+)</text>
        <dbReference type="Rhea" id="RHEA:10596"/>
        <dbReference type="Rhea" id="RHEA-COMP:10136"/>
        <dbReference type="Rhea" id="RHEA-COMP:20101"/>
        <dbReference type="ChEBI" id="CHEBI:15378"/>
        <dbReference type="ChEBI" id="CHEBI:30616"/>
        <dbReference type="ChEBI" id="CHEBI:46858"/>
        <dbReference type="ChEBI" id="CHEBI:61978"/>
        <dbReference type="ChEBI" id="CHEBI:456216"/>
        <dbReference type="EC" id="2.7.10.2"/>
    </reaction>
</comment>
<proteinExistence type="inferred from homology"/>
<evidence type="ECO:0000256" key="7">
    <source>
        <dbReference type="ARBA" id="ARBA00023137"/>
    </source>
</evidence>
<protein>
    <recommendedName>
        <fullName evidence="2">non-specific protein-tyrosine kinase</fullName>
        <ecNumber evidence="2">2.7.10.2</ecNumber>
    </recommendedName>
</protein>